<dbReference type="EMBL" id="SNZR01000016">
    <property type="protein sequence ID" value="TDR87078.1"/>
    <property type="molecule type" value="Genomic_DNA"/>
</dbReference>
<reference evidence="3 4" key="1">
    <citation type="submission" date="2019-03" db="EMBL/GenBank/DDBJ databases">
        <title>Genomic Encyclopedia of Type Strains, Phase IV (KMG-IV): sequencing the most valuable type-strain genomes for metagenomic binning, comparative biology and taxonomic classification.</title>
        <authorList>
            <person name="Goeker M."/>
        </authorList>
    </citation>
    <scope>NUCLEOTIDE SEQUENCE [LARGE SCALE GENOMIC DNA]</scope>
    <source>
        <strain evidence="3 4">DSM 25903</strain>
    </source>
</reference>
<comment type="caution">
    <text evidence="3">The sequence shown here is derived from an EMBL/GenBank/DDBJ whole genome shotgun (WGS) entry which is preliminary data.</text>
</comment>
<feature type="transmembrane region" description="Helical" evidence="1">
    <location>
        <begin position="86"/>
        <end position="106"/>
    </location>
</feature>
<feature type="chain" id="PRO_5020328378" evidence="2">
    <location>
        <begin position="31"/>
        <end position="160"/>
    </location>
</feature>
<sequence length="160" mass="16720">MEDAGSNPAETMTRLLILPFTLAAAAPAWAEVCDKVAGDGWRREHGPVSWTPPAAGNWASVEAWKLVALVLVLTVLAAMRFPHFRWIAALVLSVAAAHSLLLWGLYASDGNDVIAAAIREGCLPASSLAHIGTGPSLGLPLAWAMAAGAAWVSHGLRHAS</sequence>
<evidence type="ECO:0000313" key="4">
    <source>
        <dbReference type="Proteomes" id="UP000295122"/>
    </source>
</evidence>
<proteinExistence type="predicted"/>
<feature type="transmembrane region" description="Helical" evidence="1">
    <location>
        <begin position="63"/>
        <end position="79"/>
    </location>
</feature>
<keyword evidence="1" id="KW-1133">Transmembrane helix</keyword>
<keyword evidence="2" id="KW-0732">Signal</keyword>
<gene>
    <name evidence="3" type="ORF">EV668_4157</name>
</gene>
<keyword evidence="1" id="KW-0812">Transmembrane</keyword>
<name>A0A4R7BNK3_9HYPH</name>
<keyword evidence="1" id="KW-0472">Membrane</keyword>
<evidence type="ECO:0000256" key="1">
    <source>
        <dbReference type="SAM" id="Phobius"/>
    </source>
</evidence>
<protein>
    <submittedName>
        <fullName evidence="3">Uncharacterized protein</fullName>
    </submittedName>
</protein>
<accession>A0A4R7BNK3</accession>
<dbReference type="AlphaFoldDB" id="A0A4R7BNK3"/>
<feature type="signal peptide" evidence="2">
    <location>
        <begin position="1"/>
        <end position="30"/>
    </location>
</feature>
<feature type="transmembrane region" description="Helical" evidence="1">
    <location>
        <begin position="137"/>
        <end position="156"/>
    </location>
</feature>
<dbReference type="Proteomes" id="UP000295122">
    <property type="component" value="Unassembled WGS sequence"/>
</dbReference>
<evidence type="ECO:0000313" key="3">
    <source>
        <dbReference type="EMBL" id="TDR87078.1"/>
    </source>
</evidence>
<evidence type="ECO:0000256" key="2">
    <source>
        <dbReference type="SAM" id="SignalP"/>
    </source>
</evidence>
<organism evidence="3 4">
    <name type="scientific">Enterovirga rhinocerotis</name>
    <dbReference type="NCBI Taxonomy" id="1339210"/>
    <lineage>
        <taxon>Bacteria</taxon>
        <taxon>Pseudomonadati</taxon>
        <taxon>Pseudomonadota</taxon>
        <taxon>Alphaproteobacteria</taxon>
        <taxon>Hyphomicrobiales</taxon>
        <taxon>Methylobacteriaceae</taxon>
        <taxon>Enterovirga</taxon>
    </lineage>
</organism>
<keyword evidence="4" id="KW-1185">Reference proteome</keyword>